<dbReference type="Gene3D" id="3.30.70.1440">
    <property type="entry name" value="Multidrug efflux transporter AcrB pore domain"/>
    <property type="match status" value="1"/>
</dbReference>
<sequence length="1060" mass="116845">MKLTEISIRNHMTTIILYVLVVVGGYLAYTGMEKAEDPGFTIKTATITTYWPGATAEQMERLVSDKIAETLQEMEEIDFIEAKNRDGISTVYFNAEAIYWGDELRPIWEKLRKKVYIEAAPKLPADVIGPFVNDEFGDVYGTVVAVTGDDYSYTELYNEANRLREVLLMRVSQIGKIQVYGVQDERIFIEYNNARLAEMKISVKDIADALSSRNIIIPGGNILDRTDRMTVLPTGNFTSVDEIGQTVINIPGQDDVVYLKDIATVKKGYIDPATYKAQFNGKPAIMLAISLKAGEDNIKLGRNVKELLATYQDKAPHGLDYNIVAFQPDIVENKVLSFVSNLAQAIFTVLAVMFIFLGLRTGLIVASLVPTAIAIALIMLPKMGYGLNQMTLAGLIIALGMLVDNAIVMSESIMVAMESGKSRMEACLDSAASLKIPLLISSLTTMAAFSPIMMVEETMGEYVGPLSIVVIITLFASWLVAMTLVPMLCHRYLKVEQQEENFETKGYKMYRGMLTKLLKFPKLGLIGVAGMLIVGIGLFTLTKKQFMPDSDKPMMYTIMRLPIGTSIERTEAVVDDLNAYIEEKYKVSDELLPTGIVDLLLTGGTTKKYEDEGIISWGAFIGGGAPKYTLIYSPEAPAPEYAYVLYNTTNYKLIPEISEDIDNYLAERYPDLEAFSNILSTGNSAEKNIEYRVTGTNLEELRVNVEEIKAKLATVPGAINISDNWNQEVRKVVVDVDQDKVRQAGLTSEEVAMSLQSILTGVEATTFRNPMAPPINSLVPVTLRTTSEFRDDVTALETTRIFSARTGETVPLKQIADIKIDWAPGYIYTRDRVFTMNVSATLADDATSAEIDAAMIPWLDEKIAEWGPEFKWELGGENESSNDNSEALGSKLPIAGLIIVLLLVAQFNSIRKPIVILSSIPLGIIGVSVGLLISGEKFGFMPLVALVSLAGVVINNAIVLLDSIDVQLSDFGRTPQAAVIEACQRRMRPILLTTITTLCGLLPLWFFGGTLFAPLAVALIFGLIFGTTLTLGVVPLFYAVLFRVNFKEYEYVPATETDNR</sequence>
<dbReference type="SUPFAM" id="SSF82714">
    <property type="entry name" value="Multidrug efflux transporter AcrB TolC docking domain, DN and DC subdomains"/>
    <property type="match status" value="2"/>
</dbReference>
<dbReference type="PRINTS" id="PR00702">
    <property type="entry name" value="ACRIFLAVINRP"/>
</dbReference>
<feature type="transmembrane region" description="Helical" evidence="1">
    <location>
        <begin position="335"/>
        <end position="356"/>
    </location>
</feature>
<feature type="transmembrane region" description="Helical" evidence="1">
    <location>
        <begin position="12"/>
        <end position="29"/>
    </location>
</feature>
<dbReference type="Pfam" id="PF00873">
    <property type="entry name" value="ACR_tran"/>
    <property type="match status" value="2"/>
</dbReference>
<feature type="transmembrane region" description="Helical" evidence="1">
    <location>
        <begin position="990"/>
        <end position="1007"/>
    </location>
</feature>
<comment type="caution">
    <text evidence="2">The sequence shown here is derived from an EMBL/GenBank/DDBJ whole genome shotgun (WGS) entry which is preliminary data.</text>
</comment>
<evidence type="ECO:0000313" key="2">
    <source>
        <dbReference type="EMBL" id="GLI56479.1"/>
    </source>
</evidence>
<dbReference type="Gene3D" id="3.30.2090.10">
    <property type="entry name" value="Multidrug efflux transporter AcrB TolC docking domain, DN and DC subdomains"/>
    <property type="match status" value="2"/>
</dbReference>
<dbReference type="SUPFAM" id="SSF82866">
    <property type="entry name" value="Multidrug efflux transporter AcrB transmembrane domain"/>
    <property type="match status" value="2"/>
</dbReference>
<feature type="transmembrane region" description="Helical" evidence="1">
    <location>
        <begin position="939"/>
        <end position="961"/>
    </location>
</feature>
<dbReference type="Proteomes" id="UP001144471">
    <property type="component" value="Unassembled WGS sequence"/>
</dbReference>
<name>A0A9W6LN35_9FUSO</name>
<feature type="transmembrane region" description="Helical" evidence="1">
    <location>
        <begin position="436"/>
        <end position="454"/>
    </location>
</feature>
<dbReference type="PANTHER" id="PTHR32063">
    <property type="match status" value="1"/>
</dbReference>
<dbReference type="Gene3D" id="1.20.1640.10">
    <property type="entry name" value="Multidrug efflux transporter AcrB transmembrane domain"/>
    <property type="match status" value="2"/>
</dbReference>
<feature type="transmembrane region" description="Helical" evidence="1">
    <location>
        <begin position="523"/>
        <end position="541"/>
    </location>
</feature>
<dbReference type="Gene3D" id="3.30.70.1320">
    <property type="entry name" value="Multidrug efflux transporter AcrB pore domain like"/>
    <property type="match status" value="1"/>
</dbReference>
<keyword evidence="1" id="KW-1133">Transmembrane helix</keyword>
<dbReference type="InterPro" id="IPR001036">
    <property type="entry name" value="Acrflvin-R"/>
</dbReference>
<proteinExistence type="predicted"/>
<gene>
    <name evidence="2" type="ORF">PM10SUCC1_19930</name>
</gene>
<feature type="transmembrane region" description="Helical" evidence="1">
    <location>
        <begin position="466"/>
        <end position="489"/>
    </location>
</feature>
<evidence type="ECO:0000313" key="3">
    <source>
        <dbReference type="Proteomes" id="UP001144471"/>
    </source>
</evidence>
<dbReference type="SUPFAM" id="SSF82693">
    <property type="entry name" value="Multidrug efflux transporter AcrB pore domain, PN1, PN2, PC1 and PC2 subdomains"/>
    <property type="match status" value="2"/>
</dbReference>
<organism evidence="2 3">
    <name type="scientific">Propionigenium maris DSM 9537</name>
    <dbReference type="NCBI Taxonomy" id="1123000"/>
    <lineage>
        <taxon>Bacteria</taxon>
        <taxon>Fusobacteriati</taxon>
        <taxon>Fusobacteriota</taxon>
        <taxon>Fusobacteriia</taxon>
        <taxon>Fusobacteriales</taxon>
        <taxon>Fusobacteriaceae</taxon>
        <taxon>Propionigenium</taxon>
    </lineage>
</organism>
<feature type="transmembrane region" description="Helical" evidence="1">
    <location>
        <begin position="1013"/>
        <end position="1041"/>
    </location>
</feature>
<dbReference type="GO" id="GO:0042910">
    <property type="term" value="F:xenobiotic transmembrane transporter activity"/>
    <property type="evidence" value="ECO:0007669"/>
    <property type="project" value="TreeGrafter"/>
</dbReference>
<accession>A0A9W6LN35</accession>
<reference evidence="2" key="1">
    <citation type="submission" date="2022-12" db="EMBL/GenBank/DDBJ databases">
        <title>Reference genome sequencing for broad-spectrum identification of bacterial and archaeal isolates by mass spectrometry.</title>
        <authorList>
            <person name="Sekiguchi Y."/>
            <person name="Tourlousse D.M."/>
        </authorList>
    </citation>
    <scope>NUCLEOTIDE SEQUENCE</scope>
    <source>
        <strain evidence="2">10succ1</strain>
    </source>
</reference>
<evidence type="ECO:0000256" key="1">
    <source>
        <dbReference type="SAM" id="Phobius"/>
    </source>
</evidence>
<keyword evidence="3" id="KW-1185">Reference proteome</keyword>
<feature type="transmembrane region" description="Helical" evidence="1">
    <location>
        <begin position="914"/>
        <end position="933"/>
    </location>
</feature>
<dbReference type="PANTHER" id="PTHR32063:SF18">
    <property type="entry name" value="CATION EFFLUX SYSTEM PROTEIN"/>
    <property type="match status" value="1"/>
</dbReference>
<dbReference type="Gene3D" id="3.30.70.1430">
    <property type="entry name" value="Multidrug efflux transporter AcrB pore domain"/>
    <property type="match status" value="2"/>
</dbReference>
<dbReference type="InterPro" id="IPR027463">
    <property type="entry name" value="AcrB_DN_DC_subdom"/>
</dbReference>
<feature type="transmembrane region" description="Helical" evidence="1">
    <location>
        <begin position="363"/>
        <end position="380"/>
    </location>
</feature>
<dbReference type="AlphaFoldDB" id="A0A9W6LN35"/>
<dbReference type="EMBL" id="BSDY01000008">
    <property type="protein sequence ID" value="GLI56479.1"/>
    <property type="molecule type" value="Genomic_DNA"/>
</dbReference>
<keyword evidence="1" id="KW-0472">Membrane</keyword>
<keyword evidence="1" id="KW-0812">Transmembrane</keyword>
<dbReference type="GO" id="GO:0005886">
    <property type="term" value="C:plasma membrane"/>
    <property type="evidence" value="ECO:0007669"/>
    <property type="project" value="TreeGrafter"/>
</dbReference>
<feature type="transmembrane region" description="Helical" evidence="1">
    <location>
        <begin position="392"/>
        <end position="415"/>
    </location>
</feature>
<feature type="transmembrane region" description="Helical" evidence="1">
    <location>
        <begin position="888"/>
        <end position="907"/>
    </location>
</feature>
<protein>
    <submittedName>
        <fullName evidence="2">Multidrug transporter AcrB</fullName>
    </submittedName>
</protein>
<dbReference type="RefSeq" id="WP_281835664.1">
    <property type="nucleotide sequence ID" value="NZ_BSDY01000008.1"/>
</dbReference>